<gene>
    <name evidence="2" type="ORF">J2S45_000734</name>
</gene>
<feature type="transmembrane region" description="Helical" evidence="1">
    <location>
        <begin position="12"/>
        <end position="34"/>
    </location>
</feature>
<protein>
    <recommendedName>
        <fullName evidence="4">Pilus assembly protein</fullName>
    </recommendedName>
</protein>
<evidence type="ECO:0000313" key="2">
    <source>
        <dbReference type="EMBL" id="MDP9832055.1"/>
    </source>
</evidence>
<keyword evidence="1" id="KW-0472">Membrane</keyword>
<dbReference type="EMBL" id="JAUSQL010000001">
    <property type="protein sequence ID" value="MDP9832055.1"/>
    <property type="molecule type" value="Genomic_DNA"/>
</dbReference>
<keyword evidence="3" id="KW-1185">Reference proteome</keyword>
<sequence>MNKPRGEEGNAIVEFVGIVVVIVVPALVLLIGLATTTSAQLALDDAARQSARAYVRADSAHAGEARGREAADRAWKDRGLSEPLSLDFLCSASPCLTPGAVVTARTSATVTVPIIGALALTGEQEMVVDQYRVVRP</sequence>
<proteinExistence type="predicted"/>
<evidence type="ECO:0008006" key="4">
    <source>
        <dbReference type="Google" id="ProtNLM"/>
    </source>
</evidence>
<name>A0ABT9PJB7_9ACTO</name>
<accession>A0ABT9PJB7</accession>
<keyword evidence="1" id="KW-1133">Transmembrane helix</keyword>
<evidence type="ECO:0000256" key="1">
    <source>
        <dbReference type="SAM" id="Phobius"/>
    </source>
</evidence>
<evidence type="ECO:0000313" key="3">
    <source>
        <dbReference type="Proteomes" id="UP001230145"/>
    </source>
</evidence>
<dbReference type="RefSeq" id="WP_296932949.1">
    <property type="nucleotide sequence ID" value="NZ_JAUSQL010000001.1"/>
</dbReference>
<keyword evidence="1" id="KW-0812">Transmembrane</keyword>
<reference evidence="2 3" key="1">
    <citation type="submission" date="2023-07" db="EMBL/GenBank/DDBJ databases">
        <title>Sequencing the genomes of 1000 actinobacteria strains.</title>
        <authorList>
            <person name="Klenk H.-P."/>
        </authorList>
    </citation>
    <scope>NUCLEOTIDE SEQUENCE [LARGE SCALE GENOMIC DNA]</scope>
    <source>
        <strain evidence="2 3">DSM 19515</strain>
    </source>
</reference>
<organism evidence="2 3">
    <name type="scientific">Trueperella abortisuis</name>
    <dbReference type="NCBI Taxonomy" id="445930"/>
    <lineage>
        <taxon>Bacteria</taxon>
        <taxon>Bacillati</taxon>
        <taxon>Actinomycetota</taxon>
        <taxon>Actinomycetes</taxon>
        <taxon>Actinomycetales</taxon>
        <taxon>Actinomycetaceae</taxon>
        <taxon>Trueperella</taxon>
    </lineage>
</organism>
<dbReference type="Proteomes" id="UP001230145">
    <property type="component" value="Unassembled WGS sequence"/>
</dbReference>
<comment type="caution">
    <text evidence="2">The sequence shown here is derived from an EMBL/GenBank/DDBJ whole genome shotgun (WGS) entry which is preliminary data.</text>
</comment>